<reference evidence="1" key="1">
    <citation type="submission" date="2021-07" db="EMBL/GenBank/DDBJ databases">
        <title>Candidatus Kaistella beijingensis sp. nov. isolated from a municipal wastewater treatment plant is involved in sludge foaming.</title>
        <authorList>
            <person name="Song Y."/>
            <person name="Liu S.-J."/>
        </authorList>
    </citation>
    <scope>NUCLEOTIDE SEQUENCE</scope>
    <source>
        <strain evidence="1">DSM 43998</strain>
    </source>
</reference>
<proteinExistence type="predicted"/>
<gene>
    <name evidence="1" type="ORF">KV203_01270</name>
</gene>
<evidence type="ECO:0000313" key="2">
    <source>
        <dbReference type="Proteomes" id="UP000887023"/>
    </source>
</evidence>
<keyword evidence="2" id="KW-1185">Reference proteome</keyword>
<dbReference type="Proteomes" id="UP000887023">
    <property type="component" value="Chromosome"/>
</dbReference>
<dbReference type="EMBL" id="CP079105">
    <property type="protein sequence ID" value="QXQ14116.1"/>
    <property type="molecule type" value="Genomic_DNA"/>
</dbReference>
<evidence type="ECO:0000313" key="1">
    <source>
        <dbReference type="EMBL" id="QXQ14116.1"/>
    </source>
</evidence>
<sequence length="282" mass="31115">MTGPISDVDGLFPDPVEARPLAGALRAAGRKPPPNADRSVKKNYAQRLSNQLAQTVADRLRPRYPEITPTADGAGQEAAVDVAKGRKRLDVKAVDPTLGLVLCVSIKTYSFQDYSPTTRKLGRWTKNIVRNDHELRGEAMVLHQRQPYSVLIAVLFTPGTTCDDGDPHQTSDVGKSSFAHHVTTLAKRTGRGKRPVLGGAERLWVDLGAEDTRYDLFEKVYIGLYDPDGAVRFFDVEQAPPRNGRPPDAHTLSITAFVEAVHAEVERRNRFAPAWSEPEPDE</sequence>
<name>A0ABX8SEL0_9ACTN</name>
<dbReference type="RefSeq" id="WP_066467014.1">
    <property type="nucleotide sequence ID" value="NZ_CBCRUZ010000010.1"/>
</dbReference>
<evidence type="ECO:0008006" key="3">
    <source>
        <dbReference type="Google" id="ProtNLM"/>
    </source>
</evidence>
<protein>
    <recommendedName>
        <fullName evidence="3">Restriction endonuclease</fullName>
    </recommendedName>
</protein>
<organism evidence="1 2">
    <name type="scientific">Skermania pinensis</name>
    <dbReference type="NCBI Taxonomy" id="39122"/>
    <lineage>
        <taxon>Bacteria</taxon>
        <taxon>Bacillati</taxon>
        <taxon>Actinomycetota</taxon>
        <taxon>Actinomycetes</taxon>
        <taxon>Mycobacteriales</taxon>
        <taxon>Gordoniaceae</taxon>
        <taxon>Skermania</taxon>
    </lineage>
</organism>
<accession>A0ABX8SEL0</accession>